<proteinExistence type="inferred from homology"/>
<name>A0ABU3EFZ2_9RHOB</name>
<dbReference type="InterPro" id="IPR025110">
    <property type="entry name" value="AMP-bd_C"/>
</dbReference>
<dbReference type="InterPro" id="IPR045851">
    <property type="entry name" value="AMP-bd_C_sf"/>
</dbReference>
<dbReference type="RefSeq" id="WP_311760250.1">
    <property type="nucleotide sequence ID" value="NZ_JAVRQI010000011.1"/>
</dbReference>
<reference evidence="7" key="1">
    <citation type="submission" date="2023-07" db="EMBL/GenBank/DDBJ databases">
        <title>Characterization of two Paracoccaceae strains isolated from Phycosphere and proposal of Xinfangfangia lacusdiani sp. nov.</title>
        <authorList>
            <person name="Deng Y."/>
            <person name="Zhang Y.Q."/>
        </authorList>
    </citation>
    <scope>NUCLEOTIDE SEQUENCE [LARGE SCALE GENOMIC DNA]</scope>
    <source>
        <strain evidence="7">CPCC 101403</strain>
    </source>
</reference>
<dbReference type="InterPro" id="IPR000873">
    <property type="entry name" value="AMP-dep_synth/lig_dom"/>
</dbReference>
<dbReference type="InterPro" id="IPR020845">
    <property type="entry name" value="AMP-binding_CS"/>
</dbReference>
<dbReference type="PANTHER" id="PTHR43201:SF5">
    <property type="entry name" value="MEDIUM-CHAIN ACYL-COA LIGASE ACSF2, MITOCHONDRIAL"/>
    <property type="match status" value="1"/>
</dbReference>
<dbReference type="Pfam" id="PF13193">
    <property type="entry name" value="AMP-binding_C"/>
    <property type="match status" value="1"/>
</dbReference>
<accession>A0ABU3EFZ2</accession>
<dbReference type="SUPFAM" id="SSF56801">
    <property type="entry name" value="Acetyl-CoA synthetase-like"/>
    <property type="match status" value="1"/>
</dbReference>
<sequence>MIEFTRWPKDQARHYRDAGYWIDQPLTQILDAQLSAQAEAVAIVCGDRRITYAKLDRMSRNLAARLAEAGLSQGDRALVQLPNVAEFYVVFFALLRIGVAPVNALFSHRRMEMAEYARQIQPAVVIGSRAHELFRDDAFAAELQEAGARHVLLLGEDAPEISLAHWLTAGPELPAGAGPSPADEVAFFQLSGGSTGTPKLIPRTHNDYDYSVRASAEICGVTSATRFLCALPAAHNFPLSSPGALGVFHAGGTVILAASPEPLACFDLIEAEGVTMVPLVPPAVALWLRAVEESPERRAGLATLDLMLVGGASFAEATARRVPEILGCRLQQVFGMAEGLVNYTRLDDPDGIVFAMQGRPISPDDEIRVLDDQGHPVPDGVPGALATRGPYTFRGYYRSPEHNAQAFDADGFYHSGDVVVREGGYLRVVGRIKDQINRGGEKIASEEVENLLMRHPDITHAALVATPDAHLGEKSCAFLVLRDGAARLSPPALRRHLLDAGVAEYKLPDRFRILPELPLTAVGKIDKRRLRDSLLAETA</sequence>
<keyword evidence="7" id="KW-1185">Reference proteome</keyword>
<dbReference type="Gene3D" id="3.30.300.30">
    <property type="match status" value="1"/>
</dbReference>
<evidence type="ECO:0000313" key="6">
    <source>
        <dbReference type="EMBL" id="MDT1063161.1"/>
    </source>
</evidence>
<evidence type="ECO:0000256" key="2">
    <source>
        <dbReference type="ARBA" id="ARBA00006432"/>
    </source>
</evidence>
<dbReference type="Proteomes" id="UP001251085">
    <property type="component" value="Unassembled WGS sequence"/>
</dbReference>
<feature type="domain" description="AMP-binding enzyme C-terminal" evidence="5">
    <location>
        <begin position="447"/>
        <end position="524"/>
    </location>
</feature>
<protein>
    <submittedName>
        <fullName evidence="6">(2,3-dihydroxybenzoyl)adenylate synthase</fullName>
    </submittedName>
</protein>
<dbReference type="Pfam" id="PF00501">
    <property type="entry name" value="AMP-binding"/>
    <property type="match status" value="1"/>
</dbReference>
<comment type="caution">
    <text evidence="6">The sequence shown here is derived from an EMBL/GenBank/DDBJ whole genome shotgun (WGS) entry which is preliminary data.</text>
</comment>
<evidence type="ECO:0000256" key="3">
    <source>
        <dbReference type="ARBA" id="ARBA00022598"/>
    </source>
</evidence>
<dbReference type="InterPro" id="IPR011963">
    <property type="entry name" value="DHB_AMP_lig"/>
</dbReference>
<dbReference type="PROSITE" id="PS00455">
    <property type="entry name" value="AMP_BINDING"/>
    <property type="match status" value="1"/>
</dbReference>
<dbReference type="EMBL" id="JAVRQI010000011">
    <property type="protein sequence ID" value="MDT1063161.1"/>
    <property type="molecule type" value="Genomic_DNA"/>
</dbReference>
<dbReference type="NCBIfam" id="TIGR02275">
    <property type="entry name" value="DHB_AMP_lig"/>
    <property type="match status" value="1"/>
</dbReference>
<keyword evidence="3" id="KW-0436">Ligase</keyword>
<dbReference type="InterPro" id="IPR042099">
    <property type="entry name" value="ANL_N_sf"/>
</dbReference>
<dbReference type="Gene3D" id="3.40.50.12780">
    <property type="entry name" value="N-terminal domain of ligase-like"/>
    <property type="match status" value="1"/>
</dbReference>
<evidence type="ECO:0000259" key="4">
    <source>
        <dbReference type="Pfam" id="PF00501"/>
    </source>
</evidence>
<dbReference type="PANTHER" id="PTHR43201">
    <property type="entry name" value="ACYL-COA SYNTHETASE"/>
    <property type="match status" value="1"/>
</dbReference>
<comment type="similarity">
    <text evidence="2">Belongs to the ATP-dependent AMP-binding enzyme family.</text>
</comment>
<evidence type="ECO:0000256" key="1">
    <source>
        <dbReference type="ARBA" id="ARBA00004924"/>
    </source>
</evidence>
<evidence type="ECO:0000259" key="5">
    <source>
        <dbReference type="Pfam" id="PF13193"/>
    </source>
</evidence>
<gene>
    <name evidence="6" type="ORF">RM190_14895</name>
</gene>
<comment type="pathway">
    <text evidence="1">Siderophore biosynthesis.</text>
</comment>
<feature type="domain" description="AMP-dependent synthetase/ligase" evidence="4">
    <location>
        <begin position="31"/>
        <end position="397"/>
    </location>
</feature>
<evidence type="ECO:0000313" key="7">
    <source>
        <dbReference type="Proteomes" id="UP001251085"/>
    </source>
</evidence>
<dbReference type="NCBIfam" id="NF008192">
    <property type="entry name" value="PRK10946.1"/>
    <property type="match status" value="1"/>
</dbReference>
<organism evidence="6 7">
    <name type="scientific">Paracoccus broussonetiae</name>
    <dbReference type="NCBI Taxonomy" id="3075834"/>
    <lineage>
        <taxon>Bacteria</taxon>
        <taxon>Pseudomonadati</taxon>
        <taxon>Pseudomonadota</taxon>
        <taxon>Alphaproteobacteria</taxon>
        <taxon>Rhodobacterales</taxon>
        <taxon>Paracoccaceae</taxon>
        <taxon>Paracoccus</taxon>
    </lineage>
</organism>